<evidence type="ECO:0000313" key="3">
    <source>
        <dbReference type="EMBL" id="VDP52586.1"/>
    </source>
</evidence>
<protein>
    <recommendedName>
        <fullName evidence="4">DUF5641 domain-containing protein</fullName>
    </recommendedName>
</protein>
<dbReference type="EMBL" id="UZAH01038253">
    <property type="protein sequence ID" value="VDP52586.1"/>
    <property type="molecule type" value="Genomic_DNA"/>
</dbReference>
<reference evidence="3" key="1">
    <citation type="submission" date="2018-11" db="EMBL/GenBank/DDBJ databases">
        <authorList>
            <consortium name="Pathogen Informatics"/>
        </authorList>
    </citation>
    <scope>NUCLEOTIDE SEQUENCE [LARGE SCALE GENOMIC DNA]</scope>
</reference>
<dbReference type="InterPro" id="IPR041588">
    <property type="entry name" value="Integrase_H2C2"/>
</dbReference>
<dbReference type="PANTHER" id="PTHR47331">
    <property type="entry name" value="PHD-TYPE DOMAIN-CONTAINING PROTEIN"/>
    <property type="match status" value="1"/>
</dbReference>
<dbReference type="InterPro" id="IPR008042">
    <property type="entry name" value="Retrotrans_Pao"/>
</dbReference>
<evidence type="ECO:0000259" key="2">
    <source>
        <dbReference type="Pfam" id="PF18701"/>
    </source>
</evidence>
<evidence type="ECO:0008006" key="4">
    <source>
        <dbReference type="Google" id="ProtNLM"/>
    </source>
</evidence>
<dbReference type="GO" id="GO:0003676">
    <property type="term" value="F:nucleic acid binding"/>
    <property type="evidence" value="ECO:0007669"/>
    <property type="project" value="InterPro"/>
</dbReference>
<dbReference type="InterPro" id="IPR036397">
    <property type="entry name" value="RNaseH_sf"/>
</dbReference>
<dbReference type="Pfam" id="PF18701">
    <property type="entry name" value="DUF5641"/>
    <property type="match status" value="1"/>
</dbReference>
<evidence type="ECO:0000259" key="1">
    <source>
        <dbReference type="Pfam" id="PF17921"/>
    </source>
</evidence>
<organism evidence="3">
    <name type="scientific">Heligmosomoides polygyrus</name>
    <name type="common">Parasitic roundworm</name>
    <dbReference type="NCBI Taxonomy" id="6339"/>
    <lineage>
        <taxon>Eukaryota</taxon>
        <taxon>Metazoa</taxon>
        <taxon>Ecdysozoa</taxon>
        <taxon>Nematoda</taxon>
        <taxon>Chromadorea</taxon>
        <taxon>Rhabditida</taxon>
        <taxon>Rhabditina</taxon>
        <taxon>Rhabditomorpha</taxon>
        <taxon>Strongyloidea</taxon>
        <taxon>Heligmosomidae</taxon>
        <taxon>Heligmosomoides</taxon>
    </lineage>
</organism>
<dbReference type="Gene3D" id="3.30.420.10">
    <property type="entry name" value="Ribonuclease H-like superfamily/Ribonuclease H"/>
    <property type="match status" value="1"/>
</dbReference>
<accession>A0A3P8IAW7</accession>
<feature type="domain" description="Integrase zinc-binding" evidence="1">
    <location>
        <begin position="402"/>
        <end position="455"/>
    </location>
</feature>
<dbReference type="Pfam" id="PF17921">
    <property type="entry name" value="Integrase_H2C2"/>
    <property type="match status" value="1"/>
</dbReference>
<dbReference type="AlphaFoldDB" id="A0A3P8IAW7"/>
<sequence>MSIYCEIPSSERFTKRTVARQIASVYDPFGWLVPLMTQPKRLQEDLWRHKIAWDEHLPDTLGTQWKNLIHNIDGFHHSVPRQVHAENEDLRLVVFADASAIALAACAYLVISQRSSLIMAKSKMPSIKSTATIPKLEMNAITIACRLGNSIVNALQARLLGKLCKIYIFSDSQIALSWLGINSHNAKLGRLVENRLQEIRRISEALQLQGISLEFRHVPTTDNPADAGTRGLTSDPKDQWTSAVYPLNTDCSHKEAPVVVTFTQEHLSPSESTSMPISSVIDCAGFSFFTAAKRTAVVMLIFLKKLLRPLASPRLQHVISIIPELGIVPDNLHQIGGLSMRAARQFIVRNHQQALFTREYRKSINSSLCLFQDDKGIWRSQGRFGKSSLRNDTKHPIVIKANTSLAELLIKEAHGCYHQGIEHTMATVRMQYWIPKLRQQVRKIVLNCVTCRRFNGLPYPYPDSTDLHNAGPLAYQGAVQEELTSIRPIDFLQRDLEITLPLDNAIVPVTADTDYHPPEEMKALQSQKEVLEALRSSCQATEKFWKIWHDQYLRDAQTNITSRRHGSIVPSVGDVVLITDPVLPRNDWKMARITETHAGSDGNIVKQSL</sequence>
<dbReference type="InterPro" id="IPR040676">
    <property type="entry name" value="DUF5641"/>
</dbReference>
<dbReference type="OrthoDB" id="5866088at2759"/>
<name>A0A3P8IAW7_HELPZ</name>
<gene>
    <name evidence="3" type="ORF">HPBE_LOCUS25629</name>
</gene>
<dbReference type="Pfam" id="PF05380">
    <property type="entry name" value="Peptidase_A17"/>
    <property type="match status" value="1"/>
</dbReference>
<proteinExistence type="predicted"/>
<dbReference type="Gene3D" id="1.10.340.70">
    <property type="match status" value="1"/>
</dbReference>
<feature type="domain" description="DUF5641" evidence="2">
    <location>
        <begin position="539"/>
        <end position="604"/>
    </location>
</feature>